<protein>
    <submittedName>
        <fullName evidence="2">Uncharacterized protein</fullName>
    </submittedName>
</protein>
<keyword evidence="3" id="KW-1185">Reference proteome</keyword>
<gene>
    <name evidence="2" type="ORF">SAMN04487977_103279</name>
</gene>
<feature type="transmembrane region" description="Helical" evidence="1">
    <location>
        <begin position="234"/>
        <end position="252"/>
    </location>
</feature>
<dbReference type="EMBL" id="FOFU01000003">
    <property type="protein sequence ID" value="SEQ29157.1"/>
    <property type="molecule type" value="Genomic_DNA"/>
</dbReference>
<proteinExistence type="predicted"/>
<feature type="transmembrane region" description="Helical" evidence="1">
    <location>
        <begin position="152"/>
        <end position="173"/>
    </location>
</feature>
<name>A0A1H9EU89_9SPIR</name>
<dbReference type="Proteomes" id="UP000182360">
    <property type="component" value="Unassembled WGS sequence"/>
</dbReference>
<accession>A0A1H9EU89</accession>
<sequence>MTLIFFIITLSYSLLCSVLTLYQFLFNGISLPEIYTKSLSDAFLLRYNPIWVYSGIFLLMLYICITSIIIYHSFEKTQAPDIVFFLMFLIACLCDTTRILVPAFHLSGSFSHFTLKIGNIHLFARLLAPLALMGNTVMSTDDFRQSTDRNSIILIIVALFFAEVIPLNTAIILPNYCISYGYVRAIRIFCCLTCTMSTINLFVINRKNEYKQIMTIGFILLCIGYTLIFYCYNILTLISGILLLGIGTYLYLNEVHKHYLWID</sequence>
<evidence type="ECO:0000313" key="3">
    <source>
        <dbReference type="Proteomes" id="UP000182360"/>
    </source>
</evidence>
<keyword evidence="1" id="KW-0472">Membrane</keyword>
<keyword evidence="1" id="KW-0812">Transmembrane</keyword>
<feature type="transmembrane region" description="Helical" evidence="1">
    <location>
        <begin position="82"/>
        <end position="101"/>
    </location>
</feature>
<feature type="transmembrane region" description="Helical" evidence="1">
    <location>
        <begin position="113"/>
        <end position="132"/>
    </location>
</feature>
<feature type="transmembrane region" description="Helical" evidence="1">
    <location>
        <begin position="12"/>
        <end position="30"/>
    </location>
</feature>
<evidence type="ECO:0000256" key="1">
    <source>
        <dbReference type="SAM" id="Phobius"/>
    </source>
</evidence>
<keyword evidence="1" id="KW-1133">Transmembrane helix</keyword>
<feature type="transmembrane region" description="Helical" evidence="1">
    <location>
        <begin position="50"/>
        <end position="70"/>
    </location>
</feature>
<organism evidence="2 3">
    <name type="scientific">Treponema bryantii</name>
    <dbReference type="NCBI Taxonomy" id="163"/>
    <lineage>
        <taxon>Bacteria</taxon>
        <taxon>Pseudomonadati</taxon>
        <taxon>Spirochaetota</taxon>
        <taxon>Spirochaetia</taxon>
        <taxon>Spirochaetales</taxon>
        <taxon>Treponemataceae</taxon>
        <taxon>Treponema</taxon>
    </lineage>
</organism>
<reference evidence="2 3" key="1">
    <citation type="submission" date="2016-10" db="EMBL/GenBank/DDBJ databases">
        <authorList>
            <person name="de Groot N.N."/>
        </authorList>
    </citation>
    <scope>NUCLEOTIDE SEQUENCE [LARGE SCALE GENOMIC DNA]</scope>
    <source>
        <strain evidence="2 3">B25</strain>
    </source>
</reference>
<dbReference type="AlphaFoldDB" id="A0A1H9EU89"/>
<evidence type="ECO:0000313" key="2">
    <source>
        <dbReference type="EMBL" id="SEQ29157.1"/>
    </source>
</evidence>
<feature type="transmembrane region" description="Helical" evidence="1">
    <location>
        <begin position="185"/>
        <end position="203"/>
    </location>
</feature>